<comment type="caution">
    <text evidence="1">The sequence shown here is derived from an EMBL/GenBank/DDBJ whole genome shotgun (WGS) entry which is preliminary data.</text>
</comment>
<dbReference type="AlphaFoldDB" id="A0A086XXI3"/>
<dbReference type="InterPro" id="IPR005184">
    <property type="entry name" value="DUF306_Meta_HslJ"/>
</dbReference>
<dbReference type="Gene3D" id="2.40.128.200">
    <property type="match status" value="1"/>
</dbReference>
<dbReference type="RefSeq" id="WP_051911336.1">
    <property type="nucleotide sequence ID" value="NZ_CAMIFG010000224.1"/>
</dbReference>
<dbReference type="eggNOG" id="COG3187">
    <property type="taxonomic scope" value="Bacteria"/>
</dbReference>
<evidence type="ECO:0000313" key="1">
    <source>
        <dbReference type="EMBL" id="KFI26733.1"/>
    </source>
</evidence>
<organism evidence="1 2">
    <name type="scientific">Haematobacter massiliensis</name>
    <dbReference type="NCBI Taxonomy" id="195105"/>
    <lineage>
        <taxon>Bacteria</taxon>
        <taxon>Pseudomonadati</taxon>
        <taxon>Pseudomonadota</taxon>
        <taxon>Alphaproteobacteria</taxon>
        <taxon>Rhodobacterales</taxon>
        <taxon>Paracoccaceae</taxon>
        <taxon>Haematobacter</taxon>
    </lineage>
</organism>
<dbReference type="OrthoDB" id="9809132at2"/>
<evidence type="ECO:0000313" key="2">
    <source>
        <dbReference type="Proteomes" id="UP000028826"/>
    </source>
</evidence>
<dbReference type="SUPFAM" id="SSF141488">
    <property type="entry name" value="YdhA-like"/>
    <property type="match status" value="1"/>
</dbReference>
<dbReference type="STRING" id="195105.CN97_02525"/>
<dbReference type="InterPro" id="IPR039366">
    <property type="entry name" value="Pilotin"/>
</dbReference>
<accession>A0A086XXI3</accession>
<dbReference type="Pfam" id="PF09619">
    <property type="entry name" value="YscW"/>
    <property type="match status" value="1"/>
</dbReference>
<dbReference type="InterPro" id="IPR038670">
    <property type="entry name" value="HslJ-like_sf"/>
</dbReference>
<dbReference type="eggNOG" id="COG3650">
    <property type="taxonomic scope" value="Bacteria"/>
</dbReference>
<dbReference type="Pfam" id="PF09864">
    <property type="entry name" value="MliC"/>
    <property type="match status" value="1"/>
</dbReference>
<dbReference type="InterPro" id="IPR036328">
    <property type="entry name" value="MliC_sf"/>
</dbReference>
<dbReference type="InterPro" id="IPR018660">
    <property type="entry name" value="MliC"/>
</dbReference>
<reference evidence="1 2" key="1">
    <citation type="submission" date="2014-03" db="EMBL/GenBank/DDBJ databases">
        <title>Genome of Haematobacter massiliensis CCUG 47968.</title>
        <authorList>
            <person name="Wang D."/>
            <person name="Wang G."/>
        </authorList>
    </citation>
    <scope>NUCLEOTIDE SEQUENCE [LARGE SCALE GENOMIC DNA]</scope>
    <source>
        <strain evidence="1 2">CCUG 47968</strain>
    </source>
</reference>
<keyword evidence="2" id="KW-1185">Reference proteome</keyword>
<dbReference type="PANTHER" id="PTHR35535">
    <property type="entry name" value="HEAT SHOCK PROTEIN HSLJ"/>
    <property type="match status" value="1"/>
</dbReference>
<proteinExistence type="predicted"/>
<dbReference type="Gene3D" id="2.40.128.270">
    <property type="match status" value="1"/>
</dbReference>
<name>A0A086XXI3_9RHOB</name>
<dbReference type="Pfam" id="PF03724">
    <property type="entry name" value="META"/>
    <property type="match status" value="1"/>
</dbReference>
<dbReference type="EMBL" id="JGYG01000014">
    <property type="protein sequence ID" value="KFI26733.1"/>
    <property type="molecule type" value="Genomic_DNA"/>
</dbReference>
<protein>
    <submittedName>
        <fullName evidence="1">Uncharacterized protein</fullName>
    </submittedName>
</protein>
<dbReference type="Proteomes" id="UP000028826">
    <property type="component" value="Unassembled WGS sequence"/>
</dbReference>
<sequence>MRLLSCATLATVIVGGAAFAQQRDVTGELTYRERIALPDGAVASLELRDETGRVVAARDFGTEGRQVPIPFDIKGPADIPLVLRGAIQLGGEVRWVSDATPIASGSGPVAVPPLRMHQHMSMGFASTYRCGDRLVEIGFVNDGARMRIGADYYDLHEAKTASGAKYEAEDDPGTFVWSKGPAVTVSLGGGALPECQIDIDSTANADFMARGNEPGWSLALTNGSFTFTPQEGESISGHLSPPEVMPQGRRYTGGSDVVLAIADAVCRDSMTGLPFPRQVTVMAGEREFKGCGGAPEQLLIGQDWQVEDIGGGGIIDNSQVTLRFANGRVSGRAGCNGYFAGYELTGETLRFQQAGATMMACAPALMDQERKFLDTLATVTGFDFSDDGALLLKSGDETVLKARH</sequence>
<dbReference type="InterPro" id="IPR053147">
    <property type="entry name" value="Hsp_HslJ-like"/>
</dbReference>
<dbReference type="PANTHER" id="PTHR35535:SF1">
    <property type="entry name" value="HEAT SHOCK PROTEIN HSLJ"/>
    <property type="match status" value="1"/>
</dbReference>
<gene>
    <name evidence="1" type="ORF">CN97_02525</name>
</gene>